<keyword evidence="7" id="KW-0807">Transducer</keyword>
<dbReference type="GO" id="GO:0050909">
    <property type="term" value="P:sensory perception of taste"/>
    <property type="evidence" value="ECO:0007669"/>
    <property type="project" value="InterPro"/>
</dbReference>
<evidence type="ECO:0000256" key="1">
    <source>
        <dbReference type="ARBA" id="ARBA00004651"/>
    </source>
</evidence>
<dbReference type="GO" id="GO:0030424">
    <property type="term" value="C:axon"/>
    <property type="evidence" value="ECO:0007669"/>
    <property type="project" value="TreeGrafter"/>
</dbReference>
<dbReference type="Pfam" id="PF08395">
    <property type="entry name" value="7tm_7"/>
    <property type="match status" value="1"/>
</dbReference>
<evidence type="ECO:0000256" key="2">
    <source>
        <dbReference type="ARBA" id="ARBA00022475"/>
    </source>
</evidence>
<evidence type="ECO:0000256" key="4">
    <source>
        <dbReference type="ARBA" id="ARBA00022989"/>
    </source>
</evidence>
<protein>
    <recommendedName>
        <fullName evidence="11">Gustatory receptor</fullName>
    </recommendedName>
</protein>
<proteinExistence type="predicted"/>
<dbReference type="GO" id="GO:0007165">
    <property type="term" value="P:signal transduction"/>
    <property type="evidence" value="ECO:0007669"/>
    <property type="project" value="UniProtKB-KW"/>
</dbReference>
<feature type="transmembrane region" description="Helical" evidence="8">
    <location>
        <begin position="62"/>
        <end position="79"/>
    </location>
</feature>
<evidence type="ECO:0000313" key="10">
    <source>
        <dbReference type="Proteomes" id="UP000037069"/>
    </source>
</evidence>
<dbReference type="EMBL" id="JRES01000195">
    <property type="protein sequence ID" value="KNC33402.1"/>
    <property type="molecule type" value="Genomic_DNA"/>
</dbReference>
<dbReference type="GO" id="GO:0030425">
    <property type="term" value="C:dendrite"/>
    <property type="evidence" value="ECO:0007669"/>
    <property type="project" value="TreeGrafter"/>
</dbReference>
<dbReference type="Proteomes" id="UP000037069">
    <property type="component" value="Unassembled WGS sequence"/>
</dbReference>
<dbReference type="GO" id="GO:0005886">
    <property type="term" value="C:plasma membrane"/>
    <property type="evidence" value="ECO:0007669"/>
    <property type="project" value="UniProtKB-SubCell"/>
</dbReference>
<keyword evidence="4 8" id="KW-1133">Transmembrane helix</keyword>
<feature type="transmembrane region" description="Helical" evidence="8">
    <location>
        <begin position="143"/>
        <end position="167"/>
    </location>
</feature>
<keyword evidence="10" id="KW-1185">Reference proteome</keyword>
<accession>A0A0L0CMG9</accession>
<sequence>MGHLVYQTDIYASLGTRDIFRRDELALSRISGPRCSRINHTHYMVSSIYFGIIDLSKVLVDVNIYMGLLFIYMCVQILIQRLRNIEKEIELMHQLQRNGQTINLKLHQKWRQKLNQHITLIARDAGKLKSLAEELFSIYQLQLLFLLFTSFLSLVALMFYIICYIADFQNIEIIQLLFLLYVLVTDINNVSLLYNICELLINSFKEMGHLVYQTGIYASLGTRDIFRRDDLTLSLELLLLQLQYREFKFSVCGIFVINNSTCMSLISSVVLNLLYLIQSVVQLL</sequence>
<evidence type="ECO:0000313" key="9">
    <source>
        <dbReference type="EMBL" id="KNC33402.1"/>
    </source>
</evidence>
<dbReference type="PANTHER" id="PTHR21143:SF121">
    <property type="entry name" value="GUSTATORY AND ODORANT RECEPTOR 21A"/>
    <property type="match status" value="1"/>
</dbReference>
<keyword evidence="5 8" id="KW-0472">Membrane</keyword>
<evidence type="ECO:0000256" key="6">
    <source>
        <dbReference type="ARBA" id="ARBA00023170"/>
    </source>
</evidence>
<dbReference type="OrthoDB" id="8067175at2759"/>
<comment type="caution">
    <text evidence="9">The sequence shown here is derived from an EMBL/GenBank/DDBJ whole genome shotgun (WGS) entry which is preliminary data.</text>
</comment>
<keyword evidence="6" id="KW-0675">Receptor</keyword>
<organism evidence="9 10">
    <name type="scientific">Lucilia cuprina</name>
    <name type="common">Green bottle fly</name>
    <name type="synonym">Australian sheep blowfly</name>
    <dbReference type="NCBI Taxonomy" id="7375"/>
    <lineage>
        <taxon>Eukaryota</taxon>
        <taxon>Metazoa</taxon>
        <taxon>Ecdysozoa</taxon>
        <taxon>Arthropoda</taxon>
        <taxon>Hexapoda</taxon>
        <taxon>Insecta</taxon>
        <taxon>Pterygota</taxon>
        <taxon>Neoptera</taxon>
        <taxon>Endopterygota</taxon>
        <taxon>Diptera</taxon>
        <taxon>Brachycera</taxon>
        <taxon>Muscomorpha</taxon>
        <taxon>Oestroidea</taxon>
        <taxon>Calliphoridae</taxon>
        <taxon>Luciliinae</taxon>
        <taxon>Lucilia</taxon>
    </lineage>
</organism>
<reference evidence="9 10" key="1">
    <citation type="journal article" date="2015" name="Nat. Commun.">
        <title>Lucilia cuprina genome unlocks parasitic fly biology to underpin future interventions.</title>
        <authorList>
            <person name="Anstead C.A."/>
            <person name="Korhonen P.K."/>
            <person name="Young N.D."/>
            <person name="Hall R.S."/>
            <person name="Jex A.R."/>
            <person name="Murali S.C."/>
            <person name="Hughes D.S."/>
            <person name="Lee S.F."/>
            <person name="Perry T."/>
            <person name="Stroehlein A.J."/>
            <person name="Ansell B.R."/>
            <person name="Breugelmans B."/>
            <person name="Hofmann A."/>
            <person name="Qu J."/>
            <person name="Dugan S."/>
            <person name="Lee S.L."/>
            <person name="Chao H."/>
            <person name="Dinh H."/>
            <person name="Han Y."/>
            <person name="Doddapaneni H.V."/>
            <person name="Worley K.C."/>
            <person name="Muzny D.M."/>
            <person name="Ioannidis P."/>
            <person name="Waterhouse R.M."/>
            <person name="Zdobnov E.M."/>
            <person name="James P.J."/>
            <person name="Bagnall N.H."/>
            <person name="Kotze A.C."/>
            <person name="Gibbs R.A."/>
            <person name="Richards S."/>
            <person name="Batterham P."/>
            <person name="Gasser R.B."/>
        </authorList>
    </citation>
    <scope>NUCLEOTIDE SEQUENCE [LARGE SCALE GENOMIC DNA]</scope>
    <source>
        <strain evidence="9 10">LS</strain>
        <tissue evidence="9">Full body</tissue>
    </source>
</reference>
<evidence type="ECO:0000256" key="5">
    <source>
        <dbReference type="ARBA" id="ARBA00023136"/>
    </source>
</evidence>
<gene>
    <name evidence="9" type="ORF">FF38_09879</name>
</gene>
<name>A0A0L0CMG9_LUCCU</name>
<dbReference type="InterPro" id="IPR013604">
    <property type="entry name" value="7TM_chemorcpt"/>
</dbReference>
<evidence type="ECO:0000256" key="8">
    <source>
        <dbReference type="SAM" id="Phobius"/>
    </source>
</evidence>
<dbReference type="AlphaFoldDB" id="A0A0L0CMG9"/>
<dbReference type="PANTHER" id="PTHR21143">
    <property type="entry name" value="INVERTEBRATE GUSTATORY RECEPTOR"/>
    <property type="match status" value="1"/>
</dbReference>
<evidence type="ECO:0000256" key="7">
    <source>
        <dbReference type="ARBA" id="ARBA00023224"/>
    </source>
</evidence>
<evidence type="ECO:0000256" key="3">
    <source>
        <dbReference type="ARBA" id="ARBA00022692"/>
    </source>
</evidence>
<keyword evidence="3 8" id="KW-0812">Transmembrane</keyword>
<keyword evidence="2" id="KW-1003">Cell membrane</keyword>
<feature type="transmembrane region" description="Helical" evidence="8">
    <location>
        <begin position="249"/>
        <end position="277"/>
    </location>
</feature>
<comment type="subcellular location">
    <subcellularLocation>
        <location evidence="1">Cell membrane</location>
        <topology evidence="1">Multi-pass membrane protein</topology>
    </subcellularLocation>
</comment>
<feature type="transmembrane region" description="Helical" evidence="8">
    <location>
        <begin position="173"/>
        <end position="197"/>
    </location>
</feature>
<dbReference type="GO" id="GO:0043025">
    <property type="term" value="C:neuronal cell body"/>
    <property type="evidence" value="ECO:0007669"/>
    <property type="project" value="TreeGrafter"/>
</dbReference>
<evidence type="ECO:0008006" key="11">
    <source>
        <dbReference type="Google" id="ProtNLM"/>
    </source>
</evidence>